<dbReference type="KEGG" id="cmt:CCM_08612"/>
<dbReference type="InParanoid" id="G3JRX4"/>
<evidence type="ECO:0000313" key="2">
    <source>
        <dbReference type="EMBL" id="EGX88567.1"/>
    </source>
</evidence>
<reference evidence="2 3" key="1">
    <citation type="journal article" date="2011" name="Genome Biol.">
        <title>Genome sequence of the insect pathogenic fungus Cordyceps militaris, a valued traditional Chinese medicine.</title>
        <authorList>
            <person name="Zheng P."/>
            <person name="Xia Y."/>
            <person name="Xiao G."/>
            <person name="Xiong C."/>
            <person name="Hu X."/>
            <person name="Zhang S."/>
            <person name="Zheng H."/>
            <person name="Huang Y."/>
            <person name="Zhou Y."/>
            <person name="Wang S."/>
            <person name="Zhao G.P."/>
            <person name="Liu X."/>
            <person name="St Leger R.J."/>
            <person name="Wang C."/>
        </authorList>
    </citation>
    <scope>NUCLEOTIDE SEQUENCE [LARGE SCALE GENOMIC DNA]</scope>
    <source>
        <strain evidence="2 3">CM01</strain>
    </source>
</reference>
<dbReference type="RefSeq" id="XP_006673812.1">
    <property type="nucleotide sequence ID" value="XM_006673749.1"/>
</dbReference>
<organism evidence="2 3">
    <name type="scientific">Cordyceps militaris (strain CM01)</name>
    <name type="common">Caterpillar fungus</name>
    <dbReference type="NCBI Taxonomy" id="983644"/>
    <lineage>
        <taxon>Eukaryota</taxon>
        <taxon>Fungi</taxon>
        <taxon>Dikarya</taxon>
        <taxon>Ascomycota</taxon>
        <taxon>Pezizomycotina</taxon>
        <taxon>Sordariomycetes</taxon>
        <taxon>Hypocreomycetidae</taxon>
        <taxon>Hypocreales</taxon>
        <taxon>Cordycipitaceae</taxon>
        <taxon>Cordyceps</taxon>
    </lineage>
</organism>
<proteinExistence type="predicted"/>
<feature type="region of interest" description="Disordered" evidence="1">
    <location>
        <begin position="1"/>
        <end position="27"/>
    </location>
</feature>
<dbReference type="AlphaFoldDB" id="G3JRX4"/>
<evidence type="ECO:0000313" key="3">
    <source>
        <dbReference type="Proteomes" id="UP000001610"/>
    </source>
</evidence>
<accession>G3JRX4</accession>
<protein>
    <submittedName>
        <fullName evidence="2">Uncharacterized protein</fullName>
    </submittedName>
</protein>
<dbReference type="OrthoDB" id="4859511at2759"/>
<dbReference type="HOGENOM" id="CLU_1304794_0_0_1"/>
<dbReference type="Proteomes" id="UP000001610">
    <property type="component" value="Unassembled WGS sequence"/>
</dbReference>
<name>G3JRX4_CORMM</name>
<dbReference type="VEuPathDB" id="FungiDB:CCM_08612"/>
<keyword evidence="3" id="KW-1185">Reference proteome</keyword>
<evidence type="ECO:0000256" key="1">
    <source>
        <dbReference type="SAM" id="MobiDB-lite"/>
    </source>
</evidence>
<dbReference type="GeneID" id="18170618"/>
<gene>
    <name evidence="2" type="ORF">CCM_08612</name>
</gene>
<sequence length="211" mass="24560">MSPTCQRPRTRPNPKQRVPGLPMASSAAAPSAPYKLYMRRYRGAIFNPDDMQGRIFFVFCRGSKARLAEMQRWNFCGIAYAAWDARAPNPLLREKSDPATGQGGEMALEGFVDAAQVENPTSALRRIVELLPEDMDKHDDEWRKWLRARVQAALKARDGRSEDEVEEELTRKYRDEWQCQFFEVLALDKIEKLRKEKLLWWPEQQRLFALV</sequence>
<dbReference type="EMBL" id="JH126405">
    <property type="protein sequence ID" value="EGX88567.1"/>
    <property type="molecule type" value="Genomic_DNA"/>
</dbReference>
<dbReference type="OMA" id="EDNEIGW"/>